<dbReference type="EMBL" id="JBGOSP010000002">
    <property type="protein sequence ID" value="MFA3835529.1"/>
    <property type="molecule type" value="Genomic_DNA"/>
</dbReference>
<dbReference type="Proteomes" id="UP001571476">
    <property type="component" value="Unassembled WGS sequence"/>
</dbReference>
<gene>
    <name evidence="6" type="ORF">ACEG43_04920</name>
</gene>
<dbReference type="PANTHER" id="PTHR43080">
    <property type="entry name" value="CBS DOMAIN-CONTAINING PROTEIN CBSX3, MITOCHONDRIAL"/>
    <property type="match status" value="1"/>
</dbReference>
<evidence type="ECO:0000256" key="3">
    <source>
        <dbReference type="SAM" id="MobiDB-lite"/>
    </source>
</evidence>
<feature type="domain" description="BON" evidence="4">
    <location>
        <begin position="146"/>
        <end position="215"/>
    </location>
</feature>
<evidence type="ECO:0000259" key="4">
    <source>
        <dbReference type="PROSITE" id="PS50914"/>
    </source>
</evidence>
<proteinExistence type="predicted"/>
<dbReference type="InterPro" id="IPR051257">
    <property type="entry name" value="Diverse_CBS-Domain"/>
</dbReference>
<evidence type="ECO:0000256" key="1">
    <source>
        <dbReference type="ARBA" id="ARBA00023122"/>
    </source>
</evidence>
<dbReference type="InterPro" id="IPR007055">
    <property type="entry name" value="BON_dom"/>
</dbReference>
<evidence type="ECO:0000313" key="6">
    <source>
        <dbReference type="EMBL" id="MFA3835529.1"/>
    </source>
</evidence>
<name>A0ABV4SED2_9ACTN</name>
<dbReference type="CDD" id="cd04586">
    <property type="entry name" value="CBS_pair_BON_assoc"/>
    <property type="match status" value="1"/>
</dbReference>
<dbReference type="Pfam" id="PF04972">
    <property type="entry name" value="BON"/>
    <property type="match status" value="1"/>
</dbReference>
<dbReference type="PIRSF" id="PIRSF036990">
    <property type="entry name" value="UCP036990_CBS_BON"/>
    <property type="match status" value="1"/>
</dbReference>
<feature type="region of interest" description="Disordered" evidence="3">
    <location>
        <begin position="216"/>
        <end position="238"/>
    </location>
</feature>
<feature type="domain" description="CBS" evidence="5">
    <location>
        <begin position="93"/>
        <end position="150"/>
    </location>
</feature>
<dbReference type="Pfam" id="PF00571">
    <property type="entry name" value="CBS"/>
    <property type="match status" value="2"/>
</dbReference>
<dbReference type="Gene3D" id="3.30.1340.30">
    <property type="match status" value="1"/>
</dbReference>
<dbReference type="InterPro" id="IPR046342">
    <property type="entry name" value="CBS_dom_sf"/>
</dbReference>
<dbReference type="Gene3D" id="3.10.580.10">
    <property type="entry name" value="CBS-domain"/>
    <property type="match status" value="1"/>
</dbReference>
<evidence type="ECO:0000313" key="7">
    <source>
        <dbReference type="Proteomes" id="UP001571476"/>
    </source>
</evidence>
<dbReference type="PROSITE" id="PS50914">
    <property type="entry name" value="BON"/>
    <property type="match status" value="1"/>
</dbReference>
<dbReference type="PANTHER" id="PTHR43080:SF29">
    <property type="entry name" value="OS02G0818000 PROTEIN"/>
    <property type="match status" value="1"/>
</dbReference>
<dbReference type="RefSeq" id="WP_372561519.1">
    <property type="nucleotide sequence ID" value="NZ_JBGOSP010000002.1"/>
</dbReference>
<keyword evidence="7" id="KW-1185">Reference proteome</keyword>
<comment type="caution">
    <text evidence="6">The sequence shown here is derived from an EMBL/GenBank/DDBJ whole genome shotgun (WGS) entry which is preliminary data.</text>
</comment>
<dbReference type="SMART" id="SM00116">
    <property type="entry name" value="CBS"/>
    <property type="match status" value="2"/>
</dbReference>
<sequence>MNGTPILVNDVMTARVVALRTGAAFKDIVKAMREWRVSALPVLDDAGHVVGVVSEADLLPKEEYSGGDVGRYGQVQDFAEVRKAGAVTAGELMTTPAVMVAPDATLAHAARVMARNRVKRLPVVGRDGTLNGIVSRSDLLKIFLRDDEAIGEEVRRDVVVRLFGTHTEEIRSDVHDGVVTLAGRVHETALIPLAVRLARAVPGVVGVRCALVGMPRHPDLDPDLPDTDLPGAGRAVRP</sequence>
<protein>
    <submittedName>
        <fullName evidence="6">CBS domain-containing protein</fullName>
    </submittedName>
</protein>
<dbReference type="PROSITE" id="PS51371">
    <property type="entry name" value="CBS"/>
    <property type="match status" value="2"/>
</dbReference>
<dbReference type="InterPro" id="IPR000644">
    <property type="entry name" value="CBS_dom"/>
</dbReference>
<dbReference type="InterPro" id="IPR017080">
    <property type="entry name" value="UCP036990_CBS_BON"/>
</dbReference>
<feature type="domain" description="CBS" evidence="5">
    <location>
        <begin position="12"/>
        <end position="69"/>
    </location>
</feature>
<accession>A0ABV4SED2</accession>
<keyword evidence="1 2" id="KW-0129">CBS domain</keyword>
<dbReference type="SUPFAM" id="SSF54631">
    <property type="entry name" value="CBS-domain pair"/>
    <property type="match status" value="1"/>
</dbReference>
<evidence type="ECO:0000256" key="2">
    <source>
        <dbReference type="PROSITE-ProRule" id="PRU00703"/>
    </source>
</evidence>
<reference evidence="6 7" key="1">
    <citation type="submission" date="2024-08" db="EMBL/GenBank/DDBJ databases">
        <title>Genome sequence of Streptomyces aureus CACIA-1.46HGO.</title>
        <authorList>
            <person name="Evangelista-Martinez Z."/>
        </authorList>
    </citation>
    <scope>NUCLEOTIDE SEQUENCE [LARGE SCALE GENOMIC DNA]</scope>
    <source>
        <strain evidence="6 7">CACIA-1.46HGO</strain>
    </source>
</reference>
<evidence type="ECO:0000259" key="5">
    <source>
        <dbReference type="PROSITE" id="PS51371"/>
    </source>
</evidence>
<organism evidence="6 7">
    <name type="scientific">Streptomyces aureus</name>
    <dbReference type="NCBI Taxonomy" id="193461"/>
    <lineage>
        <taxon>Bacteria</taxon>
        <taxon>Bacillati</taxon>
        <taxon>Actinomycetota</taxon>
        <taxon>Actinomycetes</taxon>
        <taxon>Kitasatosporales</taxon>
        <taxon>Streptomycetaceae</taxon>
        <taxon>Streptomyces</taxon>
    </lineage>
</organism>